<proteinExistence type="predicted"/>
<protein>
    <recommendedName>
        <fullName evidence="3">SnoaL-like domain-containing protein</fullName>
    </recommendedName>
</protein>
<dbReference type="InterPro" id="IPR032710">
    <property type="entry name" value="NTF2-like_dom_sf"/>
</dbReference>
<dbReference type="EMBL" id="JAPDNS010000001">
    <property type="protein sequence ID" value="MCW3484092.1"/>
    <property type="molecule type" value="Genomic_DNA"/>
</dbReference>
<evidence type="ECO:0000313" key="1">
    <source>
        <dbReference type="EMBL" id="MCW3484092.1"/>
    </source>
</evidence>
<accession>A0ABT3IJF8</accession>
<reference evidence="1 2" key="1">
    <citation type="submission" date="2022-10" db="EMBL/GenBank/DDBJ databases">
        <title>Chitinophaga nivalis PC15 sp. nov., isolated from Pyeongchang county, South Korea.</title>
        <authorList>
            <person name="Trinh H.N."/>
        </authorList>
    </citation>
    <scope>NUCLEOTIDE SEQUENCE [LARGE SCALE GENOMIC DNA]</scope>
    <source>
        <strain evidence="1 2">PC14</strain>
    </source>
</reference>
<dbReference type="Gene3D" id="3.10.450.50">
    <property type="match status" value="1"/>
</dbReference>
<dbReference type="Proteomes" id="UP001207742">
    <property type="component" value="Unassembled WGS sequence"/>
</dbReference>
<evidence type="ECO:0008006" key="3">
    <source>
        <dbReference type="Google" id="ProtNLM"/>
    </source>
</evidence>
<gene>
    <name evidence="1" type="ORF">OL497_09320</name>
</gene>
<dbReference type="SUPFAM" id="SSF54427">
    <property type="entry name" value="NTF2-like"/>
    <property type="match status" value="1"/>
</dbReference>
<sequence>MHLPKTFPVKVNPCIPTIVVTNMHNYQAVNDKKTTSAMNTEQLTNPLVKAAIVAMTNGDRTTWTELFTPDAIFTDDGHTGSISAFTAGVFGKGKEHFTRIDKVANDGLDIYGQYHSDQWGDFKTFFKFGITNGKIFRLDVGQADY</sequence>
<evidence type="ECO:0000313" key="2">
    <source>
        <dbReference type="Proteomes" id="UP001207742"/>
    </source>
</evidence>
<keyword evidence="2" id="KW-1185">Reference proteome</keyword>
<comment type="caution">
    <text evidence="1">The sequence shown here is derived from an EMBL/GenBank/DDBJ whole genome shotgun (WGS) entry which is preliminary data.</text>
</comment>
<organism evidence="1 2">
    <name type="scientific">Chitinophaga nivalis</name>
    <dbReference type="NCBI Taxonomy" id="2991709"/>
    <lineage>
        <taxon>Bacteria</taxon>
        <taxon>Pseudomonadati</taxon>
        <taxon>Bacteroidota</taxon>
        <taxon>Chitinophagia</taxon>
        <taxon>Chitinophagales</taxon>
        <taxon>Chitinophagaceae</taxon>
        <taxon>Chitinophaga</taxon>
    </lineage>
</organism>
<name>A0ABT3IJF8_9BACT</name>
<dbReference type="RefSeq" id="WP_264729611.1">
    <property type="nucleotide sequence ID" value="NZ_JAPDNR010000001.1"/>
</dbReference>